<sequence>MPIPAPDELIQDALRWNASMRPEAPFYVFAGPEGSEDIVTITHLEFTRAAHRAARVFRPRHDSEGEDGQVVAVIALSDSVLYQAVVAGLIAANMVPFPISPRNSPAAVVNLLRKTSCHRLLTTRVTLDPLLRQVADELGPEYGLAVEEVPSLAQIFPNLGKESAEATFDEYPLTARRPAPEDVCLYLHSSGSTGMPKAIPETHRGLMQWTRLGTGADIRDYVPHPIAAMPIPTFHMGGLFVQLLNPIYNGAVIALYPPIATTPEALPVFPTPQSILEHTKRTKCRSMITVPALLTGLAHSPEAVELLGSLGYVAYSGGSLPDILGKDLVKAGVKLNNLYGGTEFGAVSYGRPLPGDEYEWEYCRFVDGVNVQWDPQGDGTFECQFLQSDRHTVSIDNMEGVRGYATSDLWMPHPQKPYLWKMVGRIDDVIVHSSGEKTVPAPMEDIISGSPLVSGVVMFGWKRDETGIVIEPVPSAQVDVNDAEAVTALRNKLWPIIEQANQNAPNFSRIFKEMILFTPAEKPLPRTGKRTVMRKYKLVGEKSVNVKLPAAWDEAAVNVWLTELVCELLEVKQISPEVDLFSQGFDSLSATFLRIRIVAAMRSLPNAKNALDINQNLVYTYPTISSLAKFLAGLASGSSNAVVDPQELVDSLIAKYGSDFVAPVSAIPRAASSKEVVLVTGTTGNLGSELLASLLHDDRVEKVYAFNRPGGEHSASERQRVRFVQRGLDEKLLESSKLVFVDGVLDKESLGLEAKQYAELRHSVTLIIHNAWKLDFNLSVASFESHIHGTRRLADLALSSPQRPRIVFTSSVASAMNWDPSKGPCPEELIGTDGVSAGSTGYGQSKLVAEQVLARSGLSMSALRIGQVCGSLPNGAWAVSDWVPILVRTSVTLGVLPTAHGLVSWIDFHTVTKGVLDVAFSHDGDASPRMFNAVHPRPVSWDFVITALRDELAKQKDAKLELVAFADWLARLEAAATDPKADSLPGLKLLDFFRFLSSAAATSSPESEFGGISFATEKLQGVSGAVKAAEPISVEQVGAWGFLRVPTSHIPTLPSAASLPTMPGGAVVFGTADTDRIEAPVTLKTYLMCVFAAFGGVFFGYDTGWMGGVLGMPYFIQMYTHMPYPPEPFSASNLPASFALPAWEKSLMTSILSAGTFFGSLIAGDVADAIGRRLTIIIGCGVFAVGCILEIAPKDALACFIIGRLVAGAGVGFISAIIILYMSEIAPKKVRGALVSAYQFCITIGILLANCVVYATQDRLDTGSYRIPIGVQFLWAGILGFGLLFLPESPRYWARKGDIEKATACLSSVRGQPRDSDFVQDELAEILANLEYEREHIPTVGYVGSWLACLKGGLGSGNSNLRRTIVGTGLQCAQQFTGINFIFYFGTSFFQTLGTISNPFLISLVTSLVNVVATPVSFFIIEKLGRRRILIIGGTIMVICQYIVAIIGTATPHINTLGGNPSAVKAEIALICLNIASFAMTWGPAAWVVVGEMFPLPIRSRGVAMSTASNWFWNCIIAVITPYFVSTDEADLGPKVFFIWGSTAVLSTLFAYFLVSETKGLSLEQVDQMLAETTPRTSSGWKPHTTWAAEKGKVHGDAQEEVVEEKETASA</sequence>
<dbReference type="Gene3D" id="1.20.1250.20">
    <property type="entry name" value="MFS general substrate transporter like domains"/>
    <property type="match status" value="1"/>
</dbReference>
<keyword evidence="7 11" id="KW-1133">Transmembrane helix</keyword>
<evidence type="ECO:0000313" key="13">
    <source>
        <dbReference type="EMBL" id="GAT47981.1"/>
    </source>
</evidence>
<dbReference type="PANTHER" id="PTHR48022:SF61">
    <property type="entry name" value="HIGH AFFINITY GLUCOSE TRANSPORTER RGT2"/>
    <property type="match status" value="1"/>
</dbReference>
<feature type="transmembrane region" description="Helical" evidence="11">
    <location>
        <begin position="1267"/>
        <end position="1286"/>
    </location>
</feature>
<gene>
    <name evidence="13" type="ORF">MCHLO_05419</name>
</gene>
<dbReference type="SUPFAM" id="SSF56801">
    <property type="entry name" value="Acetyl-CoA synthetase-like"/>
    <property type="match status" value="1"/>
</dbReference>
<feature type="transmembrane region" description="Helical" evidence="11">
    <location>
        <begin position="1468"/>
        <end position="1490"/>
    </location>
</feature>
<dbReference type="SUPFAM" id="SSF47336">
    <property type="entry name" value="ACP-like"/>
    <property type="match status" value="1"/>
</dbReference>
<keyword evidence="6 11" id="KW-0812">Transmembrane</keyword>
<organism evidence="13 14">
    <name type="scientific">Mycena chlorophos</name>
    <name type="common">Agaric fungus</name>
    <name type="synonym">Agaricus chlorophos</name>
    <dbReference type="NCBI Taxonomy" id="658473"/>
    <lineage>
        <taxon>Eukaryota</taxon>
        <taxon>Fungi</taxon>
        <taxon>Dikarya</taxon>
        <taxon>Basidiomycota</taxon>
        <taxon>Agaricomycotina</taxon>
        <taxon>Agaricomycetes</taxon>
        <taxon>Agaricomycetidae</taxon>
        <taxon>Agaricales</taxon>
        <taxon>Marasmiineae</taxon>
        <taxon>Mycenaceae</taxon>
        <taxon>Mycena</taxon>
    </lineage>
</organism>
<feature type="transmembrane region" description="Helical" evidence="11">
    <location>
        <begin position="1428"/>
        <end position="1448"/>
    </location>
</feature>
<comment type="similarity">
    <text evidence="2">Belongs to the major facilitator superfamily. Sugar transporter (TC 2.A.1.1) family.</text>
</comment>
<evidence type="ECO:0000256" key="3">
    <source>
        <dbReference type="ARBA" id="ARBA00022448"/>
    </source>
</evidence>
<dbReference type="SMART" id="SM00823">
    <property type="entry name" value="PKS_PP"/>
    <property type="match status" value="1"/>
</dbReference>
<evidence type="ECO:0000256" key="8">
    <source>
        <dbReference type="ARBA" id="ARBA00023136"/>
    </source>
</evidence>
<dbReference type="PROSITE" id="PS50850">
    <property type="entry name" value="MFS"/>
    <property type="match status" value="1"/>
</dbReference>
<feature type="transmembrane region" description="Helical" evidence="11">
    <location>
        <begin position="1147"/>
        <end position="1167"/>
    </location>
</feature>
<evidence type="ECO:0000256" key="7">
    <source>
        <dbReference type="ARBA" id="ARBA00022989"/>
    </source>
</evidence>
<dbReference type="InterPro" id="IPR020806">
    <property type="entry name" value="PKS_PP-bd"/>
</dbReference>
<accession>A0ABQ0LDQ5</accession>
<dbReference type="InterPro" id="IPR005828">
    <property type="entry name" value="MFS_sugar_transport-like"/>
</dbReference>
<dbReference type="InterPro" id="IPR036736">
    <property type="entry name" value="ACP-like_sf"/>
</dbReference>
<dbReference type="InterPro" id="IPR005829">
    <property type="entry name" value="Sugar_transporter_CS"/>
</dbReference>
<dbReference type="EMBL" id="DF844096">
    <property type="protein sequence ID" value="GAT47981.1"/>
    <property type="molecule type" value="Genomic_DNA"/>
</dbReference>
<feature type="transmembrane region" description="Helical" evidence="11">
    <location>
        <begin position="1537"/>
        <end position="1555"/>
    </location>
</feature>
<dbReference type="Pfam" id="PF23562">
    <property type="entry name" value="AMP-binding_C_3"/>
    <property type="match status" value="1"/>
</dbReference>
<dbReference type="PROSITE" id="PS00217">
    <property type="entry name" value="SUGAR_TRANSPORT_2"/>
    <property type="match status" value="1"/>
</dbReference>
<dbReference type="InterPro" id="IPR036291">
    <property type="entry name" value="NAD(P)-bd_dom_sf"/>
</dbReference>
<dbReference type="InterPro" id="IPR036259">
    <property type="entry name" value="MFS_trans_sf"/>
</dbReference>
<dbReference type="PANTHER" id="PTHR48022">
    <property type="entry name" value="PLASTIDIC GLUCOSE TRANSPORTER 4"/>
    <property type="match status" value="1"/>
</dbReference>
<reference evidence="13" key="1">
    <citation type="submission" date="2014-09" db="EMBL/GenBank/DDBJ databases">
        <title>Genome sequence of the luminous mushroom Mycena chlorophos for searching fungal bioluminescence genes.</title>
        <authorList>
            <person name="Tanaka Y."/>
            <person name="Kasuga D."/>
            <person name="Oba Y."/>
            <person name="Hase S."/>
            <person name="Sato K."/>
            <person name="Oba Y."/>
            <person name="Sakakibara Y."/>
        </authorList>
    </citation>
    <scope>NUCLEOTIDE SEQUENCE</scope>
</reference>
<dbReference type="Gene3D" id="1.10.1200.10">
    <property type="entry name" value="ACP-like"/>
    <property type="match status" value="1"/>
</dbReference>
<dbReference type="InterPro" id="IPR042099">
    <property type="entry name" value="ANL_N_sf"/>
</dbReference>
<dbReference type="Pfam" id="PF07993">
    <property type="entry name" value="NAD_binding_4"/>
    <property type="match status" value="1"/>
</dbReference>
<dbReference type="PROSITE" id="PS00216">
    <property type="entry name" value="SUGAR_TRANSPORT_1"/>
    <property type="match status" value="2"/>
</dbReference>
<dbReference type="Pfam" id="PF00083">
    <property type="entry name" value="Sugar_tr"/>
    <property type="match status" value="1"/>
</dbReference>
<name>A0ABQ0LDQ5_MYCCL</name>
<evidence type="ECO:0000259" key="12">
    <source>
        <dbReference type="PROSITE" id="PS50850"/>
    </source>
</evidence>
<dbReference type="Pfam" id="PF00550">
    <property type="entry name" value="PP-binding"/>
    <property type="match status" value="1"/>
</dbReference>
<dbReference type="Pfam" id="PF00501">
    <property type="entry name" value="AMP-binding"/>
    <property type="match status" value="1"/>
</dbReference>
<dbReference type="PRINTS" id="PR00171">
    <property type="entry name" value="SUGRTRNSPORT"/>
</dbReference>
<feature type="domain" description="Major facilitator superfamily (MFS) profile" evidence="12">
    <location>
        <begin position="1088"/>
        <end position="1559"/>
    </location>
</feature>
<comment type="subcellular location">
    <subcellularLocation>
        <location evidence="1">Membrane</location>
        <topology evidence="1">Multi-pass membrane protein</topology>
    </subcellularLocation>
</comment>
<proteinExistence type="inferred from homology"/>
<dbReference type="InterPro" id="IPR013120">
    <property type="entry name" value="FAR_NAD-bd"/>
</dbReference>
<dbReference type="InterPro" id="IPR003663">
    <property type="entry name" value="Sugar/inositol_transpt"/>
</dbReference>
<evidence type="ECO:0000313" key="14">
    <source>
        <dbReference type="Proteomes" id="UP000815677"/>
    </source>
</evidence>
<protein>
    <submittedName>
        <fullName evidence="13">General substrate transporter</fullName>
    </submittedName>
</protein>
<evidence type="ECO:0000256" key="6">
    <source>
        <dbReference type="ARBA" id="ARBA00022692"/>
    </source>
</evidence>
<keyword evidence="4" id="KW-0596">Phosphopantetheine</keyword>
<dbReference type="NCBIfam" id="TIGR00879">
    <property type="entry name" value="SP"/>
    <property type="match status" value="1"/>
</dbReference>
<evidence type="ECO:0000256" key="11">
    <source>
        <dbReference type="SAM" id="Phobius"/>
    </source>
</evidence>
<dbReference type="InterPro" id="IPR020846">
    <property type="entry name" value="MFS_dom"/>
</dbReference>
<evidence type="ECO:0000256" key="1">
    <source>
        <dbReference type="ARBA" id="ARBA00004141"/>
    </source>
</evidence>
<dbReference type="InterPro" id="IPR000873">
    <property type="entry name" value="AMP-dep_synth/lig_dom"/>
</dbReference>
<dbReference type="SUPFAM" id="SSF103473">
    <property type="entry name" value="MFS general substrate transporter"/>
    <property type="match status" value="1"/>
</dbReference>
<dbReference type="InterPro" id="IPR020845">
    <property type="entry name" value="AMP-binding_CS"/>
</dbReference>
<dbReference type="InterPro" id="IPR050360">
    <property type="entry name" value="MFS_Sugar_Transporters"/>
</dbReference>
<evidence type="ECO:0000256" key="9">
    <source>
        <dbReference type="ARBA" id="ARBA00049119"/>
    </source>
</evidence>
<evidence type="ECO:0000256" key="4">
    <source>
        <dbReference type="ARBA" id="ARBA00022450"/>
    </source>
</evidence>
<evidence type="ECO:0000256" key="2">
    <source>
        <dbReference type="ARBA" id="ARBA00010992"/>
    </source>
</evidence>
<feature type="transmembrane region" description="Helical" evidence="11">
    <location>
        <begin position="1198"/>
        <end position="1221"/>
    </location>
</feature>
<dbReference type="CDD" id="cd17356">
    <property type="entry name" value="MFS_HXT"/>
    <property type="match status" value="1"/>
</dbReference>
<dbReference type="PROSITE" id="PS00455">
    <property type="entry name" value="AMP_BINDING"/>
    <property type="match status" value="1"/>
</dbReference>
<keyword evidence="8 11" id="KW-0472">Membrane</keyword>
<feature type="transmembrane region" description="Helical" evidence="11">
    <location>
        <begin position="1400"/>
        <end position="1421"/>
    </location>
</feature>
<dbReference type="Proteomes" id="UP000815677">
    <property type="component" value="Unassembled WGS sequence"/>
</dbReference>
<feature type="transmembrane region" description="Helical" evidence="11">
    <location>
        <begin position="1233"/>
        <end position="1255"/>
    </location>
</feature>
<feature type="transmembrane region" description="Helical" evidence="11">
    <location>
        <begin position="1174"/>
        <end position="1192"/>
    </location>
</feature>
<evidence type="ECO:0000256" key="5">
    <source>
        <dbReference type="ARBA" id="ARBA00022553"/>
    </source>
</evidence>
<evidence type="ECO:0000256" key="10">
    <source>
        <dbReference type="SAM" id="MobiDB-lite"/>
    </source>
</evidence>
<comment type="catalytic activity">
    <reaction evidence="9">
        <text>myo-inositol(out) + H(+)(out) = myo-inositol(in) + H(+)(in)</text>
        <dbReference type="Rhea" id="RHEA:60364"/>
        <dbReference type="ChEBI" id="CHEBI:15378"/>
        <dbReference type="ChEBI" id="CHEBI:17268"/>
    </reaction>
</comment>
<keyword evidence="5" id="KW-0597">Phosphoprotein</keyword>
<keyword evidence="3" id="KW-0813">Transport</keyword>
<dbReference type="Gene3D" id="3.40.50.12780">
    <property type="entry name" value="N-terminal domain of ligase-like"/>
    <property type="match status" value="1"/>
</dbReference>
<dbReference type="InterPro" id="IPR009081">
    <property type="entry name" value="PP-bd_ACP"/>
</dbReference>
<dbReference type="Gene3D" id="3.40.50.720">
    <property type="entry name" value="NAD(P)-binding Rossmann-like Domain"/>
    <property type="match status" value="1"/>
</dbReference>
<keyword evidence="14" id="KW-1185">Reference proteome</keyword>
<feature type="transmembrane region" description="Helical" evidence="11">
    <location>
        <begin position="1502"/>
        <end position="1525"/>
    </location>
</feature>
<feature type="region of interest" description="Disordered" evidence="10">
    <location>
        <begin position="1592"/>
        <end position="1611"/>
    </location>
</feature>
<dbReference type="SUPFAM" id="SSF51735">
    <property type="entry name" value="NAD(P)-binding Rossmann-fold domains"/>
    <property type="match status" value="1"/>
</dbReference>